<feature type="domain" description="Major facilitator superfamily (MFS) profile" evidence="8">
    <location>
        <begin position="59"/>
        <end position="465"/>
    </location>
</feature>
<comment type="caution">
    <text evidence="9">The sequence shown here is derived from an EMBL/GenBank/DDBJ whole genome shotgun (WGS) entry which is preliminary data.</text>
</comment>
<evidence type="ECO:0000256" key="3">
    <source>
        <dbReference type="ARBA" id="ARBA00022692"/>
    </source>
</evidence>
<accession>A0A8H5F6K7</accession>
<evidence type="ECO:0000256" key="6">
    <source>
        <dbReference type="SAM" id="MobiDB-lite"/>
    </source>
</evidence>
<feature type="transmembrane region" description="Helical" evidence="7">
    <location>
        <begin position="445"/>
        <end position="464"/>
    </location>
</feature>
<dbReference type="PANTHER" id="PTHR43791">
    <property type="entry name" value="PERMEASE-RELATED"/>
    <property type="match status" value="1"/>
</dbReference>
<gene>
    <name evidence="9" type="ORF">D9611_000291</name>
</gene>
<evidence type="ECO:0000313" key="9">
    <source>
        <dbReference type="EMBL" id="KAF5325586.1"/>
    </source>
</evidence>
<dbReference type="Pfam" id="PF07690">
    <property type="entry name" value="MFS_1"/>
    <property type="match status" value="1"/>
</dbReference>
<evidence type="ECO:0000256" key="5">
    <source>
        <dbReference type="ARBA" id="ARBA00023136"/>
    </source>
</evidence>
<comment type="subcellular location">
    <subcellularLocation>
        <location evidence="1">Membrane</location>
        <topology evidence="1">Multi-pass membrane protein</topology>
    </subcellularLocation>
</comment>
<feature type="transmembrane region" description="Helical" evidence="7">
    <location>
        <begin position="412"/>
        <end position="433"/>
    </location>
</feature>
<evidence type="ECO:0000313" key="10">
    <source>
        <dbReference type="Proteomes" id="UP000541558"/>
    </source>
</evidence>
<feature type="transmembrane region" description="Helical" evidence="7">
    <location>
        <begin position="378"/>
        <end position="400"/>
    </location>
</feature>
<feature type="region of interest" description="Disordered" evidence="6">
    <location>
        <begin position="1"/>
        <end position="33"/>
    </location>
</feature>
<proteinExistence type="predicted"/>
<feature type="transmembrane region" description="Helical" evidence="7">
    <location>
        <begin position="353"/>
        <end position="372"/>
    </location>
</feature>
<evidence type="ECO:0000256" key="4">
    <source>
        <dbReference type="ARBA" id="ARBA00022989"/>
    </source>
</evidence>
<feature type="transmembrane region" description="Helical" evidence="7">
    <location>
        <begin position="325"/>
        <end position="346"/>
    </location>
</feature>
<dbReference type="Proteomes" id="UP000541558">
    <property type="component" value="Unassembled WGS sequence"/>
</dbReference>
<dbReference type="Gene3D" id="1.20.1250.20">
    <property type="entry name" value="MFS general substrate transporter like domains"/>
    <property type="match status" value="2"/>
</dbReference>
<feature type="transmembrane region" description="Helical" evidence="7">
    <location>
        <begin position="97"/>
        <end position="115"/>
    </location>
</feature>
<dbReference type="InterPro" id="IPR020846">
    <property type="entry name" value="MFS_dom"/>
</dbReference>
<dbReference type="AlphaFoldDB" id="A0A8H5F6K7"/>
<dbReference type="SUPFAM" id="SSF103473">
    <property type="entry name" value="MFS general substrate transporter"/>
    <property type="match status" value="1"/>
</dbReference>
<evidence type="ECO:0000256" key="7">
    <source>
        <dbReference type="SAM" id="Phobius"/>
    </source>
</evidence>
<feature type="transmembrane region" description="Helical" evidence="7">
    <location>
        <begin position="289"/>
        <end position="313"/>
    </location>
</feature>
<dbReference type="GO" id="GO:0016020">
    <property type="term" value="C:membrane"/>
    <property type="evidence" value="ECO:0007669"/>
    <property type="project" value="UniProtKB-SubCell"/>
</dbReference>
<keyword evidence="10" id="KW-1185">Reference proteome</keyword>
<reference evidence="9 10" key="1">
    <citation type="journal article" date="2020" name="ISME J.">
        <title>Uncovering the hidden diversity of litter-decomposition mechanisms in mushroom-forming fungi.</title>
        <authorList>
            <person name="Floudas D."/>
            <person name="Bentzer J."/>
            <person name="Ahren D."/>
            <person name="Johansson T."/>
            <person name="Persson P."/>
            <person name="Tunlid A."/>
        </authorList>
    </citation>
    <scope>NUCLEOTIDE SEQUENCE [LARGE SCALE GENOMIC DNA]</scope>
    <source>
        <strain evidence="9 10">CBS 175.51</strain>
    </source>
</reference>
<keyword evidence="3 7" id="KW-0812">Transmembrane</keyword>
<dbReference type="EMBL" id="JAACJK010000163">
    <property type="protein sequence ID" value="KAF5325586.1"/>
    <property type="molecule type" value="Genomic_DNA"/>
</dbReference>
<feature type="transmembrane region" description="Helical" evidence="7">
    <location>
        <begin position="219"/>
        <end position="241"/>
    </location>
</feature>
<dbReference type="OrthoDB" id="3639251at2759"/>
<feature type="transmembrane region" description="Helical" evidence="7">
    <location>
        <begin position="127"/>
        <end position="145"/>
    </location>
</feature>
<dbReference type="GO" id="GO:0022857">
    <property type="term" value="F:transmembrane transporter activity"/>
    <property type="evidence" value="ECO:0007669"/>
    <property type="project" value="InterPro"/>
</dbReference>
<dbReference type="PANTHER" id="PTHR43791:SF3">
    <property type="entry name" value="MAJOR FACILITATOR SUPERFAMILY (MFS) PROFILE DOMAIN-CONTAINING PROTEIN"/>
    <property type="match status" value="1"/>
</dbReference>
<keyword evidence="2" id="KW-0813">Transport</keyword>
<evidence type="ECO:0000259" key="8">
    <source>
        <dbReference type="PROSITE" id="PS50850"/>
    </source>
</evidence>
<feature type="transmembrane region" description="Helical" evidence="7">
    <location>
        <begin position="157"/>
        <end position="176"/>
    </location>
</feature>
<organism evidence="9 10">
    <name type="scientific">Ephemerocybe angulata</name>
    <dbReference type="NCBI Taxonomy" id="980116"/>
    <lineage>
        <taxon>Eukaryota</taxon>
        <taxon>Fungi</taxon>
        <taxon>Dikarya</taxon>
        <taxon>Basidiomycota</taxon>
        <taxon>Agaricomycotina</taxon>
        <taxon>Agaricomycetes</taxon>
        <taxon>Agaricomycetidae</taxon>
        <taxon>Agaricales</taxon>
        <taxon>Agaricineae</taxon>
        <taxon>Psathyrellaceae</taxon>
        <taxon>Ephemerocybe</taxon>
    </lineage>
</organism>
<sequence length="492" mass="54553">MRFGSLPYPTPSPPLESDMSTSRTDSLEKDTSSIEKIESSLDVDPAFERRTLFQVDLRVLPLLSLLCAFNSIDKSNLGLVYAAGMGETLNLTAGSRYTLVACMYSVPFILLQLPGTLGLRRFGVRNWLTFMVGAWGAVALSMGFVKSWQSLLVTRMLLGTFQAPFFASLLWIIAAWYRRDQIQKRTAVWYLISLLMNAFSPLIAYGLSLLDGKRGLEGWRWIFIVEGTITLVLACLSFFFLPCFPEQNKFLTKEQTALIIRRIDEDRGDALPDVITFQKVKTHLSDWTLWGYGFIVMCGTLPIAVQGLFVPIILGGMGYDSKGVLLRVAASFTPAVPTTMAVAYFADKYQHRSSFIAGGALLCVLGNSLLAWHQNDNVRYFGVFLTNAANSAATTSALTWASTNVVSHSKRAVQTAVVVALAEFGFFLASTVFRSQDAPRYIPGLIATLASQGVVLLLLCAIVTRHRYRNKQMREGKLTAPLEGQEGFYYTF</sequence>
<keyword evidence="5 7" id="KW-0472">Membrane</keyword>
<feature type="transmembrane region" description="Helical" evidence="7">
    <location>
        <begin position="188"/>
        <end position="207"/>
    </location>
</feature>
<evidence type="ECO:0000256" key="2">
    <source>
        <dbReference type="ARBA" id="ARBA00022448"/>
    </source>
</evidence>
<name>A0A8H5F6K7_9AGAR</name>
<dbReference type="InterPro" id="IPR011701">
    <property type="entry name" value="MFS"/>
</dbReference>
<dbReference type="PROSITE" id="PS50850">
    <property type="entry name" value="MFS"/>
    <property type="match status" value="1"/>
</dbReference>
<protein>
    <recommendedName>
        <fullName evidence="8">Major facilitator superfamily (MFS) profile domain-containing protein</fullName>
    </recommendedName>
</protein>
<keyword evidence="4 7" id="KW-1133">Transmembrane helix</keyword>
<evidence type="ECO:0000256" key="1">
    <source>
        <dbReference type="ARBA" id="ARBA00004141"/>
    </source>
</evidence>
<dbReference type="InterPro" id="IPR036259">
    <property type="entry name" value="MFS_trans_sf"/>
</dbReference>